<keyword evidence="3" id="KW-1185">Reference proteome</keyword>
<accession>A0ABZ2XUW8</accession>
<proteinExistence type="predicted"/>
<organism evidence="2 3">
    <name type="scientific">Aliisedimentitalea scapharcae</name>
    <dbReference type="NCBI Taxonomy" id="1524259"/>
    <lineage>
        <taxon>Bacteria</taxon>
        <taxon>Pseudomonadati</taxon>
        <taxon>Pseudomonadota</taxon>
        <taxon>Alphaproteobacteria</taxon>
        <taxon>Rhodobacterales</taxon>
        <taxon>Roseobacteraceae</taxon>
        <taxon>Aliisedimentitalea</taxon>
    </lineage>
</organism>
<protein>
    <recommendedName>
        <fullName evidence="4">Phospholipase A2</fullName>
    </recommendedName>
</protein>
<gene>
    <name evidence="2" type="ORF">QEZ52_04980</name>
</gene>
<evidence type="ECO:0000313" key="3">
    <source>
        <dbReference type="Proteomes" id="UP001623232"/>
    </source>
</evidence>
<evidence type="ECO:0000256" key="1">
    <source>
        <dbReference type="SAM" id="SignalP"/>
    </source>
</evidence>
<evidence type="ECO:0008006" key="4">
    <source>
        <dbReference type="Google" id="ProtNLM"/>
    </source>
</evidence>
<dbReference type="RefSeq" id="WP_406648379.1">
    <property type="nucleotide sequence ID" value="NZ_CP123584.1"/>
</dbReference>
<dbReference type="Proteomes" id="UP001623232">
    <property type="component" value="Chromosome"/>
</dbReference>
<sequence>MARLNLLLILSLCAASNSGWAQEQPAAGWLTRLELKEHQKLMTLMSQGEELAPFTTDGCSGGMSWIWERAVRNFPELGTTDGTRPEWENCCVIHDQAYHDASGATQAEESYLARLMADQELQSCIRDIASRPISGGVPLTPDLGVLYERLSVAMFWAVRFGGEPCSGLPWRWGYGYPNC</sequence>
<dbReference type="EMBL" id="CP123584">
    <property type="protein sequence ID" value="WZK89903.1"/>
    <property type="molecule type" value="Genomic_DNA"/>
</dbReference>
<feature type="chain" id="PRO_5045624665" description="Phospholipase A2" evidence="1">
    <location>
        <begin position="22"/>
        <end position="179"/>
    </location>
</feature>
<keyword evidence="1" id="KW-0732">Signal</keyword>
<evidence type="ECO:0000313" key="2">
    <source>
        <dbReference type="EMBL" id="WZK89903.1"/>
    </source>
</evidence>
<feature type="signal peptide" evidence="1">
    <location>
        <begin position="1"/>
        <end position="21"/>
    </location>
</feature>
<name>A0ABZ2XUW8_9RHOB</name>
<reference evidence="2 3" key="1">
    <citation type="submission" date="2023-04" db="EMBL/GenBank/DDBJ databases">
        <title>Complete genome sequence of Alisedimentitalea scapharcae.</title>
        <authorList>
            <person name="Rong J.-C."/>
            <person name="Yi M.-L."/>
            <person name="Zhao Q."/>
        </authorList>
    </citation>
    <scope>NUCLEOTIDE SEQUENCE [LARGE SCALE GENOMIC DNA]</scope>
    <source>
        <strain evidence="2 3">KCTC 42119</strain>
    </source>
</reference>